<accession>A0A0F8XWN9</accession>
<sequence>NKPKDKSECAIPYKIYFSKHIFHHQPAPDEITVKVEW</sequence>
<name>A0A0F8XWN9_9ZZZZ</name>
<gene>
    <name evidence="1" type="ORF">LCGC14_2894380</name>
</gene>
<dbReference type="AlphaFoldDB" id="A0A0F8XWN9"/>
<proteinExistence type="predicted"/>
<reference evidence="1" key="1">
    <citation type="journal article" date="2015" name="Nature">
        <title>Complex archaea that bridge the gap between prokaryotes and eukaryotes.</title>
        <authorList>
            <person name="Spang A."/>
            <person name="Saw J.H."/>
            <person name="Jorgensen S.L."/>
            <person name="Zaremba-Niedzwiedzka K."/>
            <person name="Martijn J."/>
            <person name="Lind A.E."/>
            <person name="van Eijk R."/>
            <person name="Schleper C."/>
            <person name="Guy L."/>
            <person name="Ettema T.J."/>
        </authorList>
    </citation>
    <scope>NUCLEOTIDE SEQUENCE</scope>
</reference>
<dbReference type="EMBL" id="LAZR01056810">
    <property type="protein sequence ID" value="KKK73378.1"/>
    <property type="molecule type" value="Genomic_DNA"/>
</dbReference>
<comment type="caution">
    <text evidence="1">The sequence shown here is derived from an EMBL/GenBank/DDBJ whole genome shotgun (WGS) entry which is preliminary data.</text>
</comment>
<organism evidence="1">
    <name type="scientific">marine sediment metagenome</name>
    <dbReference type="NCBI Taxonomy" id="412755"/>
    <lineage>
        <taxon>unclassified sequences</taxon>
        <taxon>metagenomes</taxon>
        <taxon>ecological metagenomes</taxon>
    </lineage>
</organism>
<feature type="non-terminal residue" evidence="1">
    <location>
        <position position="1"/>
    </location>
</feature>
<evidence type="ECO:0000313" key="1">
    <source>
        <dbReference type="EMBL" id="KKK73378.1"/>
    </source>
</evidence>
<protein>
    <submittedName>
        <fullName evidence="1">Uncharacterized protein</fullName>
    </submittedName>
</protein>